<dbReference type="OrthoDB" id="1657402at2759"/>
<keyword evidence="2" id="KW-0732">Signal</keyword>
<protein>
    <submittedName>
        <fullName evidence="11">CLUMA_CG000155, isoform A</fullName>
    </submittedName>
</protein>
<evidence type="ECO:0000256" key="3">
    <source>
        <dbReference type="ARBA" id="ARBA00022801"/>
    </source>
</evidence>
<keyword evidence="7" id="KW-1133">Transmembrane helix</keyword>
<gene>
    <name evidence="11" type="primary">similar to Beta-galactosidase</name>
    <name evidence="11" type="ORF">CLUMA_CG000155</name>
</gene>
<dbReference type="FunFam" id="2.60.120.260:FF:000148">
    <property type="entry name" value="Beta-galactosidase, putative"/>
    <property type="match status" value="2"/>
</dbReference>
<feature type="domain" description="Beta-galactosidase 1-like first all-beta" evidence="9">
    <location>
        <begin position="1071"/>
        <end position="1182"/>
    </location>
</feature>
<evidence type="ECO:0000256" key="4">
    <source>
        <dbReference type="ARBA" id="ARBA00023180"/>
    </source>
</evidence>
<feature type="domain" description="Glycoside hydrolase 35 catalytic" evidence="8">
    <location>
        <begin position="47"/>
        <end position="369"/>
    </location>
</feature>
<evidence type="ECO:0000259" key="8">
    <source>
        <dbReference type="Pfam" id="PF01301"/>
    </source>
</evidence>
<dbReference type="Pfam" id="PF01301">
    <property type="entry name" value="Glyco_hydro_35"/>
    <property type="match status" value="2"/>
</dbReference>
<comment type="similarity">
    <text evidence="1 6">Belongs to the glycosyl hydrolase 35 family.</text>
</comment>
<dbReference type="GO" id="GO:0005975">
    <property type="term" value="P:carbohydrate metabolic process"/>
    <property type="evidence" value="ECO:0007669"/>
    <property type="project" value="InterPro"/>
</dbReference>
<feature type="domain" description="Beta-galactosidase 1-like first all-beta" evidence="9">
    <location>
        <begin position="420"/>
        <end position="517"/>
    </location>
</feature>
<dbReference type="SUPFAM" id="SSF51445">
    <property type="entry name" value="(Trans)glycosidases"/>
    <property type="match status" value="2"/>
</dbReference>
<dbReference type="Pfam" id="PF21467">
    <property type="entry name" value="BetaGal_gal-bd"/>
    <property type="match status" value="2"/>
</dbReference>
<feature type="domain" description="Glycoside hydrolase 35 catalytic" evidence="8">
    <location>
        <begin position="697"/>
        <end position="1021"/>
    </location>
</feature>
<reference evidence="11 12" key="1">
    <citation type="submission" date="2015-04" db="EMBL/GenBank/DDBJ databases">
        <authorList>
            <person name="Syromyatnikov M.Y."/>
            <person name="Popov V.N."/>
        </authorList>
    </citation>
    <scope>NUCLEOTIDE SEQUENCE [LARGE SCALE GENOMIC DNA]</scope>
</reference>
<evidence type="ECO:0000256" key="2">
    <source>
        <dbReference type="ARBA" id="ARBA00022729"/>
    </source>
</evidence>
<evidence type="ECO:0000256" key="1">
    <source>
        <dbReference type="ARBA" id="ARBA00009809"/>
    </source>
</evidence>
<keyword evidence="7" id="KW-0472">Membrane</keyword>
<dbReference type="InterPro" id="IPR048912">
    <property type="entry name" value="BetaGal1-like_ABD1"/>
</dbReference>
<accession>A0A1J1HE60</accession>
<dbReference type="InterPro" id="IPR031330">
    <property type="entry name" value="Gly_Hdrlase_35_cat"/>
</dbReference>
<keyword evidence="4" id="KW-0325">Glycoprotein</keyword>
<dbReference type="FunFam" id="3.20.20.80:FF:000017">
    <property type="entry name" value="Beta-galactosidase"/>
    <property type="match status" value="2"/>
</dbReference>
<evidence type="ECO:0000313" key="11">
    <source>
        <dbReference type="EMBL" id="CRK86285.1"/>
    </source>
</evidence>
<evidence type="ECO:0000256" key="5">
    <source>
        <dbReference type="ARBA" id="ARBA00023295"/>
    </source>
</evidence>
<sequence length="1305" mass="149246">MTAQKSVFSRHKYLTALGFIVVIGVVVGMGKCVSPRTFTIDHENDVFLKDGKPFRFVAGSFHYFRALPETWREKMKTFRAGGLNAVDLYIQWSLHNPKDGEYHWDGIANVEQVVQIATEEDLYVILRPGPYICGEIDNGGLPYWLATKYPNIKVRTYDPDYIREVEKWYSKLMPQFTKHFYGNGGNIIMVQLENEYGAFGACDVEYKNYLRVETFKYTGNNAVLFTTDRPIDDELTCGFTEGAFATTDFGIANLSQIEYNFGKLREVQPTGPLMNTEFYTGWLTHWQEPNARRSAKDLADTLNIMLTMKANVDFYMFFGGTNFGFWAGANDWGIGRYMADITSYDYDAPMDEAGNPTEKYMMFRDVIAKHIEVPDISTVPTMKRTMALTAITMKPIVSILSTVGRDQLGTRPFTSNRLWTFEQLDQFSGFVLYETELPEFTRDPANLVVTNLRDRALIYIDDEFVGALSRENYINTIPISAGYGSKLSILVENQGRINFQIADDYKGILGSVRIQNFHPTQSTYTTLNSWTITGFPFETSVKLEHLARTVGESYNINADGNLYDGPVIFDGEFEISSNEVIHDTYWDAKGWGKGFVFINGFNLGRYWPLMGPQITMYIPGHLLHHGWNQIQIVELQKVPANLKMNFVNGPIFINDEKSIVVKMKRSEALILVSLSLIFSSCWAQMRKFEIDYERNTFVKDGEDFRYVAGSFHYFRALPETWADKLRILRAGGLNAVDIYIQWSLHNPKDGVYNWEGIADIEEFVRLATEEGLYIILRPGPYICAEIDNGGLPYWLETKYPGIQVRTDDENYFDEVRKWYEALMPKFDKDLYGNGGNIIMVQVENEYGAYKVCNQRYKEFLRDETLKYTGDNALLFTTDRPIDNELQCGLIENVFATTDFGIANPDEVAYNFGKLREVQPTGPLVNSEFYTGWLTHWQEPNARRSGYELATTMRTMLEAPYNANVNFYMYFGGTNFGFWAGANDWGIGKYMADITSYDYDAPMDERGEATTKYYLFRNVIGEYLPLTPVALPDPSKKTKYSSFSVKGTSNIFTETARTQLASEKIESGGKLLTFEELDQFSGFVLYEANLPSLTRDPSNLYVAKLRDRAQIYIDGKYAGVLSRENNIYSMPISASYGKRIHIFVENQGRINFQENFDLKGILGNVTVQTFDEPYYEELTDWTITGYPFDDYSKIENFIASDESAPQIYKNGWLREGPALYHGDWIIPEGTEIADTWWDTVGWGKGVLFVNGFNLGRYWPLAGPQMTMYIPKVLLREGVNSFVILEQQKAPADLSINFVDEPSFSED</sequence>
<dbReference type="PRINTS" id="PR00742">
    <property type="entry name" value="GLHYDRLASE35"/>
</dbReference>
<dbReference type="InterPro" id="IPR001944">
    <property type="entry name" value="Glycoside_Hdrlase_35"/>
</dbReference>
<keyword evidence="12" id="KW-1185">Reference proteome</keyword>
<dbReference type="Proteomes" id="UP000183832">
    <property type="component" value="Unassembled WGS sequence"/>
</dbReference>
<organism evidence="11 12">
    <name type="scientific">Clunio marinus</name>
    <dbReference type="NCBI Taxonomy" id="568069"/>
    <lineage>
        <taxon>Eukaryota</taxon>
        <taxon>Metazoa</taxon>
        <taxon>Ecdysozoa</taxon>
        <taxon>Arthropoda</taxon>
        <taxon>Hexapoda</taxon>
        <taxon>Insecta</taxon>
        <taxon>Pterygota</taxon>
        <taxon>Neoptera</taxon>
        <taxon>Endopterygota</taxon>
        <taxon>Diptera</taxon>
        <taxon>Nematocera</taxon>
        <taxon>Chironomoidea</taxon>
        <taxon>Chironomidae</taxon>
        <taxon>Clunio</taxon>
    </lineage>
</organism>
<proteinExistence type="inferred from homology"/>
<evidence type="ECO:0000259" key="10">
    <source>
        <dbReference type="Pfam" id="PF21467"/>
    </source>
</evidence>
<dbReference type="STRING" id="568069.A0A1J1HE60"/>
<dbReference type="InterPro" id="IPR017853">
    <property type="entry name" value="GH"/>
</dbReference>
<dbReference type="SUPFAM" id="SSF49785">
    <property type="entry name" value="Galactose-binding domain-like"/>
    <property type="match status" value="2"/>
</dbReference>
<dbReference type="InterPro" id="IPR048913">
    <property type="entry name" value="BetaGal_gal-bd"/>
</dbReference>
<dbReference type="GO" id="GO:0004553">
    <property type="term" value="F:hydrolase activity, hydrolyzing O-glycosyl compounds"/>
    <property type="evidence" value="ECO:0007669"/>
    <property type="project" value="InterPro"/>
</dbReference>
<feature type="domain" description="Beta-galactosidase galactose-binding" evidence="10">
    <location>
        <begin position="1216"/>
        <end position="1278"/>
    </location>
</feature>
<keyword evidence="5" id="KW-0326">Glycosidase</keyword>
<evidence type="ECO:0000259" key="9">
    <source>
        <dbReference type="Pfam" id="PF21317"/>
    </source>
</evidence>
<dbReference type="InterPro" id="IPR008979">
    <property type="entry name" value="Galactose-bd-like_sf"/>
</dbReference>
<evidence type="ECO:0000256" key="6">
    <source>
        <dbReference type="RuleBase" id="RU003679"/>
    </source>
</evidence>
<dbReference type="PANTHER" id="PTHR23421">
    <property type="entry name" value="BETA-GALACTOSIDASE RELATED"/>
    <property type="match status" value="1"/>
</dbReference>
<dbReference type="EMBL" id="CVRI01000001">
    <property type="protein sequence ID" value="CRK86285.1"/>
    <property type="molecule type" value="Genomic_DNA"/>
</dbReference>
<feature type="transmembrane region" description="Helical" evidence="7">
    <location>
        <begin position="12"/>
        <end position="30"/>
    </location>
</feature>
<feature type="domain" description="Beta-galactosidase galactose-binding" evidence="10">
    <location>
        <begin position="566"/>
        <end position="628"/>
    </location>
</feature>
<evidence type="ECO:0000313" key="12">
    <source>
        <dbReference type="Proteomes" id="UP000183832"/>
    </source>
</evidence>
<dbReference type="Gene3D" id="2.60.120.260">
    <property type="entry name" value="Galactose-binding domain-like"/>
    <property type="match status" value="4"/>
</dbReference>
<evidence type="ECO:0000256" key="7">
    <source>
        <dbReference type="SAM" id="Phobius"/>
    </source>
</evidence>
<dbReference type="Pfam" id="PF21317">
    <property type="entry name" value="BetaGal_ABD_1"/>
    <property type="match status" value="2"/>
</dbReference>
<dbReference type="Gene3D" id="3.20.20.80">
    <property type="entry name" value="Glycosidases"/>
    <property type="match status" value="2"/>
</dbReference>
<keyword evidence="3" id="KW-0378">Hydrolase</keyword>
<name>A0A1J1HE60_9DIPT</name>
<keyword evidence="7" id="KW-0812">Transmembrane</keyword>